<comment type="caution">
    <text evidence="2">The sequence shown here is derived from an EMBL/GenBank/DDBJ whole genome shotgun (WGS) entry which is preliminary data.</text>
</comment>
<keyword evidence="3" id="KW-1185">Reference proteome</keyword>
<evidence type="ECO:0000256" key="1">
    <source>
        <dbReference type="SAM" id="MobiDB-lite"/>
    </source>
</evidence>
<dbReference type="AlphaFoldDB" id="A0AA88D2U0"/>
<organism evidence="2 3">
    <name type="scientific">Ficus carica</name>
    <name type="common">Common fig</name>
    <dbReference type="NCBI Taxonomy" id="3494"/>
    <lineage>
        <taxon>Eukaryota</taxon>
        <taxon>Viridiplantae</taxon>
        <taxon>Streptophyta</taxon>
        <taxon>Embryophyta</taxon>
        <taxon>Tracheophyta</taxon>
        <taxon>Spermatophyta</taxon>
        <taxon>Magnoliopsida</taxon>
        <taxon>eudicotyledons</taxon>
        <taxon>Gunneridae</taxon>
        <taxon>Pentapetalae</taxon>
        <taxon>rosids</taxon>
        <taxon>fabids</taxon>
        <taxon>Rosales</taxon>
        <taxon>Moraceae</taxon>
        <taxon>Ficeae</taxon>
        <taxon>Ficus</taxon>
    </lineage>
</organism>
<name>A0AA88D2U0_FICCA</name>
<gene>
    <name evidence="2" type="ORF">TIFTF001_009694</name>
</gene>
<evidence type="ECO:0000313" key="2">
    <source>
        <dbReference type="EMBL" id="GMN40466.1"/>
    </source>
</evidence>
<accession>A0AA88D2U0</accession>
<proteinExistence type="predicted"/>
<dbReference type="Proteomes" id="UP001187192">
    <property type="component" value="Unassembled WGS sequence"/>
</dbReference>
<sequence>MEALAVGGRTGGGGRTGDGGRRGGGGRERLAEADKE</sequence>
<feature type="region of interest" description="Disordered" evidence="1">
    <location>
        <begin position="1"/>
        <end position="36"/>
    </location>
</feature>
<dbReference type="EMBL" id="BTGU01000011">
    <property type="protein sequence ID" value="GMN40466.1"/>
    <property type="molecule type" value="Genomic_DNA"/>
</dbReference>
<evidence type="ECO:0000313" key="3">
    <source>
        <dbReference type="Proteomes" id="UP001187192"/>
    </source>
</evidence>
<reference evidence="2" key="1">
    <citation type="submission" date="2023-07" db="EMBL/GenBank/DDBJ databases">
        <title>draft genome sequence of fig (Ficus carica).</title>
        <authorList>
            <person name="Takahashi T."/>
            <person name="Nishimura K."/>
        </authorList>
    </citation>
    <scope>NUCLEOTIDE SEQUENCE</scope>
</reference>
<feature type="compositionally biased region" description="Basic and acidic residues" evidence="1">
    <location>
        <begin position="18"/>
        <end position="36"/>
    </location>
</feature>
<feature type="compositionally biased region" description="Gly residues" evidence="1">
    <location>
        <begin position="8"/>
        <end position="17"/>
    </location>
</feature>
<protein>
    <submittedName>
        <fullName evidence="2">Uncharacterized protein</fullName>
    </submittedName>
</protein>